<dbReference type="InterPro" id="IPR037066">
    <property type="entry name" value="Plug_dom_sf"/>
</dbReference>
<feature type="signal peptide" evidence="14">
    <location>
        <begin position="1"/>
        <end position="26"/>
    </location>
</feature>
<evidence type="ECO:0000256" key="8">
    <source>
        <dbReference type="ARBA" id="ARBA00023065"/>
    </source>
</evidence>
<keyword evidence="5 12" id="KW-0812">Transmembrane</keyword>
<dbReference type="PROSITE" id="PS52016">
    <property type="entry name" value="TONB_DEPENDENT_REC_3"/>
    <property type="match status" value="1"/>
</dbReference>
<dbReference type="Proteomes" id="UP000198788">
    <property type="component" value="Unassembled WGS sequence"/>
</dbReference>
<feature type="domain" description="TonB-dependent receptor-like beta-barrel" evidence="15">
    <location>
        <begin position="302"/>
        <end position="797"/>
    </location>
</feature>
<dbReference type="InterPro" id="IPR036942">
    <property type="entry name" value="Beta-barrel_TonB_sf"/>
</dbReference>
<dbReference type="EMBL" id="FOZV01000011">
    <property type="protein sequence ID" value="SFS89987.1"/>
    <property type="molecule type" value="Genomic_DNA"/>
</dbReference>
<keyword evidence="18" id="KW-1185">Reference proteome</keyword>
<accession>A0A1I6TLV6</accession>
<keyword evidence="2 12" id="KW-0813">Transport</keyword>
<dbReference type="SUPFAM" id="SSF56935">
    <property type="entry name" value="Porins"/>
    <property type="match status" value="1"/>
</dbReference>
<dbReference type="AlphaFoldDB" id="A0A1I6TLV6"/>
<evidence type="ECO:0000256" key="1">
    <source>
        <dbReference type="ARBA" id="ARBA00004571"/>
    </source>
</evidence>
<dbReference type="Gene3D" id="2.170.130.10">
    <property type="entry name" value="TonB-dependent receptor, plug domain"/>
    <property type="match status" value="1"/>
</dbReference>
<evidence type="ECO:0000256" key="11">
    <source>
        <dbReference type="ARBA" id="ARBA00023237"/>
    </source>
</evidence>
<dbReference type="GO" id="GO:0015344">
    <property type="term" value="F:siderophore uptake transmembrane transporter activity"/>
    <property type="evidence" value="ECO:0007669"/>
    <property type="project" value="TreeGrafter"/>
</dbReference>
<keyword evidence="9 13" id="KW-0798">TonB box</keyword>
<dbReference type="GO" id="GO:0009279">
    <property type="term" value="C:cell outer membrane"/>
    <property type="evidence" value="ECO:0007669"/>
    <property type="project" value="UniProtKB-SubCell"/>
</dbReference>
<keyword evidence="10 12" id="KW-0472">Membrane</keyword>
<evidence type="ECO:0000256" key="3">
    <source>
        <dbReference type="ARBA" id="ARBA00022452"/>
    </source>
</evidence>
<keyword evidence="11 12" id="KW-0998">Cell outer membrane</keyword>
<evidence type="ECO:0000259" key="15">
    <source>
        <dbReference type="Pfam" id="PF00593"/>
    </source>
</evidence>
<feature type="domain" description="TonB-dependent receptor plug" evidence="16">
    <location>
        <begin position="61"/>
        <end position="167"/>
    </location>
</feature>
<evidence type="ECO:0000313" key="17">
    <source>
        <dbReference type="EMBL" id="SFS89987.1"/>
    </source>
</evidence>
<dbReference type="OrthoDB" id="593427at2"/>
<protein>
    <submittedName>
        <fullName evidence="17">Iron complex outermembrane recepter protein</fullName>
    </submittedName>
</protein>
<dbReference type="STRING" id="871741.SAMN05192570_0155"/>
<keyword evidence="7" id="KW-0408">Iron</keyword>
<evidence type="ECO:0000256" key="10">
    <source>
        <dbReference type="ARBA" id="ARBA00023136"/>
    </source>
</evidence>
<dbReference type="InterPro" id="IPR012910">
    <property type="entry name" value="Plug_dom"/>
</dbReference>
<dbReference type="PANTHER" id="PTHR32552:SF89">
    <property type="entry name" value="CATECHOLATE SIDEROPHORE RECEPTOR FIU"/>
    <property type="match status" value="1"/>
</dbReference>
<evidence type="ECO:0000256" key="14">
    <source>
        <dbReference type="SAM" id="SignalP"/>
    </source>
</evidence>
<comment type="similarity">
    <text evidence="12 13">Belongs to the TonB-dependent receptor family.</text>
</comment>
<evidence type="ECO:0000313" key="18">
    <source>
        <dbReference type="Proteomes" id="UP000198788"/>
    </source>
</evidence>
<keyword evidence="4" id="KW-0410">Iron transport</keyword>
<dbReference type="InterPro" id="IPR000531">
    <property type="entry name" value="Beta-barrel_TonB"/>
</dbReference>
<keyword evidence="8" id="KW-0406">Ion transport</keyword>
<name>A0A1I6TLV6_9CAUL</name>
<proteinExistence type="inferred from homology"/>
<evidence type="ECO:0000259" key="16">
    <source>
        <dbReference type="Pfam" id="PF07715"/>
    </source>
</evidence>
<evidence type="ECO:0000256" key="13">
    <source>
        <dbReference type="RuleBase" id="RU003357"/>
    </source>
</evidence>
<evidence type="ECO:0000256" key="4">
    <source>
        <dbReference type="ARBA" id="ARBA00022496"/>
    </source>
</evidence>
<evidence type="ECO:0000256" key="7">
    <source>
        <dbReference type="ARBA" id="ARBA00023004"/>
    </source>
</evidence>
<organism evidence="17 18">
    <name type="scientific">Brevundimonas viscosa</name>
    <dbReference type="NCBI Taxonomy" id="871741"/>
    <lineage>
        <taxon>Bacteria</taxon>
        <taxon>Pseudomonadati</taxon>
        <taxon>Pseudomonadota</taxon>
        <taxon>Alphaproteobacteria</taxon>
        <taxon>Caulobacterales</taxon>
        <taxon>Caulobacteraceae</taxon>
        <taxon>Brevundimonas</taxon>
    </lineage>
</organism>
<evidence type="ECO:0000256" key="9">
    <source>
        <dbReference type="ARBA" id="ARBA00023077"/>
    </source>
</evidence>
<dbReference type="PANTHER" id="PTHR32552">
    <property type="entry name" value="FERRICHROME IRON RECEPTOR-RELATED"/>
    <property type="match status" value="1"/>
</dbReference>
<dbReference type="RefSeq" id="WP_092313568.1">
    <property type="nucleotide sequence ID" value="NZ_FOZV01000011.1"/>
</dbReference>
<dbReference type="Pfam" id="PF07715">
    <property type="entry name" value="Plug"/>
    <property type="match status" value="1"/>
</dbReference>
<evidence type="ECO:0000256" key="6">
    <source>
        <dbReference type="ARBA" id="ARBA00022729"/>
    </source>
</evidence>
<keyword evidence="3 12" id="KW-1134">Transmembrane beta strand</keyword>
<evidence type="ECO:0000256" key="5">
    <source>
        <dbReference type="ARBA" id="ARBA00022692"/>
    </source>
</evidence>
<reference evidence="18" key="1">
    <citation type="submission" date="2016-10" db="EMBL/GenBank/DDBJ databases">
        <authorList>
            <person name="Varghese N."/>
            <person name="Submissions S."/>
        </authorList>
    </citation>
    <scope>NUCLEOTIDE SEQUENCE [LARGE SCALE GENOMIC DNA]</scope>
    <source>
        <strain evidence="18">CGMCC 1.10683</strain>
    </source>
</reference>
<dbReference type="Gene3D" id="2.40.170.20">
    <property type="entry name" value="TonB-dependent receptor, beta-barrel domain"/>
    <property type="match status" value="1"/>
</dbReference>
<dbReference type="InterPro" id="IPR039426">
    <property type="entry name" value="TonB-dep_rcpt-like"/>
</dbReference>
<evidence type="ECO:0000256" key="12">
    <source>
        <dbReference type="PROSITE-ProRule" id="PRU01360"/>
    </source>
</evidence>
<evidence type="ECO:0000256" key="2">
    <source>
        <dbReference type="ARBA" id="ARBA00022448"/>
    </source>
</evidence>
<dbReference type="Pfam" id="PF00593">
    <property type="entry name" value="TonB_dep_Rec_b-barrel"/>
    <property type="match status" value="1"/>
</dbReference>
<feature type="chain" id="PRO_5011573314" evidence="14">
    <location>
        <begin position="27"/>
        <end position="840"/>
    </location>
</feature>
<keyword evidence="6 14" id="KW-0732">Signal</keyword>
<gene>
    <name evidence="17" type="ORF">SAMN05192570_0155</name>
</gene>
<sequence>MTNRKRVFWATTALFTGLLAAGAASAQSTGTEATEATRLGEVVVTGARGPRNIDGLAVAETVAKTRNTVNQEFIATQTPGQTILQTLNLTPGLSFTNADPYGSSGGNIRLRGFDGNRVSLTFDGIPLNDTGNYATYTNQQMDPELIERASVNTGTTDVDSPTASATGGTINYVTRRPAREFGGWGQASFGSFDYQRFMFLIDTGEFGPTGASAWFAYSGTDYDKFKGLGEIRKDQWNARLYQPLGDNGDFVALSGHYNENRNNNYTGPNLRTATGFCDVARTVVCNDQVVDDPRGWEVDFDTTYVAPTFRNGVADNDANGSNFYGLRINPSNTGNIRGNSRFTLADGVVLTVDPSFQYTLANGGTQQAVLSETDRLLRGSQTTGGVDLNGDGDTLDRVRVMTPSNTNTHRYGLNTSLIWDLNDDHRLRAAYALDWGRHRQYGQYGFVNFSNPDNPRFVDWFGGRNDEANRVINLDGYNLQSRDRLSYATLNQFSFEYRGQFMDDALTVSLGVRAPFFKRELNQFCYSQNESSNVLCTSEVPNAPLANGNVTFPGRGTTQYIAPYERTLEYEDILPNVGATYRFGDGHSVYVSYAENLSAPRTDSLYTVARLADGSIGNPTVQPESTQTFDAGYRFTAPTLVAQVAAFMTNYDNRIVNTFDPDLDTFVDRNVGSVELQGLEGSVGWSPIEALSLYASASFLKGELQDNYRYNFAGAELQTAGKELVETPDMMFALRANYEFNEMFSAGIQAKHTGERWITDVNDLKDDAFTVVDADVRIDFAPLGFEGTFFQLNVTNLFDEKYYGGLGTRASATPGELGYSRPFAQIGAPRTIVGTLRMAF</sequence>
<comment type="subcellular location">
    <subcellularLocation>
        <location evidence="1 12">Cell outer membrane</location>
        <topology evidence="1 12">Multi-pass membrane protein</topology>
    </subcellularLocation>
</comment>